<dbReference type="Proteomes" id="UP000276133">
    <property type="component" value="Unassembled WGS sequence"/>
</dbReference>
<reference evidence="1 2" key="1">
    <citation type="journal article" date="2018" name="Sci. Rep.">
        <title>Genomic signatures of local adaptation to the degree of environmental predictability in rotifers.</title>
        <authorList>
            <person name="Franch-Gras L."/>
            <person name="Hahn C."/>
            <person name="Garcia-Roger E.M."/>
            <person name="Carmona M.J."/>
            <person name="Serra M."/>
            <person name="Gomez A."/>
        </authorList>
    </citation>
    <scope>NUCLEOTIDE SEQUENCE [LARGE SCALE GENOMIC DNA]</scope>
    <source>
        <strain evidence="1">HYR1</strain>
    </source>
</reference>
<accession>A0A3M7T990</accession>
<sequence>MKINRISFLNKSVCLGKFNIMHNYLNRLSKIPWSHLAEYFFKQRSFNRQCVTISMYIILMLGFVNCQVDFNDDDEEEIKVYRPRPIDYVNSVNSAYKGPNAYSIGNQQQPNQPNNTKHINLNQKKENNLTTPNRLVEGFKFLI</sequence>
<organism evidence="1 2">
    <name type="scientific">Brachionus plicatilis</name>
    <name type="common">Marine rotifer</name>
    <name type="synonym">Brachionus muelleri</name>
    <dbReference type="NCBI Taxonomy" id="10195"/>
    <lineage>
        <taxon>Eukaryota</taxon>
        <taxon>Metazoa</taxon>
        <taxon>Spiralia</taxon>
        <taxon>Gnathifera</taxon>
        <taxon>Rotifera</taxon>
        <taxon>Eurotatoria</taxon>
        <taxon>Monogononta</taxon>
        <taxon>Pseudotrocha</taxon>
        <taxon>Ploima</taxon>
        <taxon>Brachionidae</taxon>
        <taxon>Brachionus</taxon>
    </lineage>
</organism>
<gene>
    <name evidence="1" type="ORF">BpHYR1_047972</name>
</gene>
<comment type="caution">
    <text evidence="1">The sequence shown here is derived from an EMBL/GenBank/DDBJ whole genome shotgun (WGS) entry which is preliminary data.</text>
</comment>
<dbReference type="EMBL" id="REGN01000078">
    <property type="protein sequence ID" value="RNA44664.1"/>
    <property type="molecule type" value="Genomic_DNA"/>
</dbReference>
<keyword evidence="2" id="KW-1185">Reference proteome</keyword>
<evidence type="ECO:0000313" key="2">
    <source>
        <dbReference type="Proteomes" id="UP000276133"/>
    </source>
</evidence>
<protein>
    <submittedName>
        <fullName evidence="1">Uncharacterized protein</fullName>
    </submittedName>
</protein>
<dbReference type="AlphaFoldDB" id="A0A3M7T990"/>
<name>A0A3M7T990_BRAPC</name>
<evidence type="ECO:0000313" key="1">
    <source>
        <dbReference type="EMBL" id="RNA44664.1"/>
    </source>
</evidence>
<proteinExistence type="predicted"/>